<accession>A0A0C2MZT4</accession>
<dbReference type="SUPFAM" id="SSF53067">
    <property type="entry name" value="Actin-like ATPase domain"/>
    <property type="match status" value="2"/>
</dbReference>
<dbReference type="Proteomes" id="UP000031668">
    <property type="component" value="Unassembled WGS sequence"/>
</dbReference>
<sequence length="374" mass="42171">MEDCEGSFRSIILDNGSGTCKVGFSGQSMPIVEFPTIVAEPKHKNLMTLSFQKDYFLGHEASKKRGIVAIKYPVKNGVVIDWDGMERIWEYIYRNELRVVPEQYPVLITDTPFNPKTNRERMAQIFFERFHSPGLYISLQAALAIYSNGLTTGLVLDSGDGVTHTVPIVEGYSISHAIKRMDLAGRDLTDYLIKLLRESGHNFISSSQREIARDMKEKLCYVAVDYKNKIMGKMNEKTYQLPDGQLVSLDSERLRCPELLFQPSLDGYQMPGIHESVYESIQSCDIDSRQSLYSKIVLSGGSTLFPGMRERLAREIKQLAPVSVRVDTLAPAERKYSVWKGGSLLGSLSTFQQILISKAEYDEFGPSIVHKKCP</sequence>
<dbReference type="FunFam" id="3.90.640.10:FF:000007">
    <property type="entry name" value="Actin like 7B"/>
    <property type="match status" value="1"/>
</dbReference>
<keyword evidence="4" id="KW-1185">Reference proteome</keyword>
<dbReference type="PRINTS" id="PR00190">
    <property type="entry name" value="ACTIN"/>
</dbReference>
<reference evidence="3 4" key="1">
    <citation type="journal article" date="2014" name="Genome Biol. Evol.">
        <title>The genome of the myxosporean Thelohanellus kitauei shows adaptations to nutrient acquisition within its fish host.</title>
        <authorList>
            <person name="Yang Y."/>
            <person name="Xiong J."/>
            <person name="Zhou Z."/>
            <person name="Huo F."/>
            <person name="Miao W."/>
            <person name="Ran C."/>
            <person name="Liu Y."/>
            <person name="Zhang J."/>
            <person name="Feng J."/>
            <person name="Wang M."/>
            <person name="Wang M."/>
            <person name="Wang L."/>
            <person name="Yao B."/>
        </authorList>
    </citation>
    <scope>NUCLEOTIDE SEQUENCE [LARGE SCALE GENOMIC DNA]</scope>
    <source>
        <strain evidence="3">Wuqing</strain>
    </source>
</reference>
<dbReference type="FunFam" id="3.30.420.40:FF:000050">
    <property type="entry name" value="Actin, alpha skeletal muscle"/>
    <property type="match status" value="1"/>
</dbReference>
<dbReference type="PANTHER" id="PTHR11937">
    <property type="entry name" value="ACTIN"/>
    <property type="match status" value="1"/>
</dbReference>
<evidence type="ECO:0000256" key="2">
    <source>
        <dbReference type="RuleBase" id="RU000487"/>
    </source>
</evidence>
<dbReference type="EMBL" id="JWZT01001076">
    <property type="protein sequence ID" value="KII72876.1"/>
    <property type="molecule type" value="Genomic_DNA"/>
</dbReference>
<name>A0A0C2MZT4_THEKT</name>
<proteinExistence type="inferred from homology"/>
<dbReference type="Pfam" id="PF00022">
    <property type="entry name" value="Actin"/>
    <property type="match status" value="1"/>
</dbReference>
<dbReference type="AlphaFoldDB" id="A0A0C2MZT4"/>
<dbReference type="InterPro" id="IPR004000">
    <property type="entry name" value="Actin"/>
</dbReference>
<evidence type="ECO:0000313" key="3">
    <source>
        <dbReference type="EMBL" id="KII72876.1"/>
    </source>
</evidence>
<dbReference type="SMART" id="SM00268">
    <property type="entry name" value="ACTIN"/>
    <property type="match status" value="1"/>
</dbReference>
<dbReference type="Gene3D" id="3.30.420.40">
    <property type="match status" value="2"/>
</dbReference>
<evidence type="ECO:0000313" key="4">
    <source>
        <dbReference type="Proteomes" id="UP000031668"/>
    </source>
</evidence>
<dbReference type="Gene3D" id="3.90.640.10">
    <property type="entry name" value="Actin, Chain A, domain 4"/>
    <property type="match status" value="1"/>
</dbReference>
<dbReference type="CDD" id="cd13397">
    <property type="entry name" value="ASKHA_NBD_actin_Arp-T1-3"/>
    <property type="match status" value="1"/>
</dbReference>
<dbReference type="InterPro" id="IPR043129">
    <property type="entry name" value="ATPase_NBD"/>
</dbReference>
<organism evidence="3 4">
    <name type="scientific">Thelohanellus kitauei</name>
    <name type="common">Myxosporean</name>
    <dbReference type="NCBI Taxonomy" id="669202"/>
    <lineage>
        <taxon>Eukaryota</taxon>
        <taxon>Metazoa</taxon>
        <taxon>Cnidaria</taxon>
        <taxon>Myxozoa</taxon>
        <taxon>Myxosporea</taxon>
        <taxon>Bivalvulida</taxon>
        <taxon>Platysporina</taxon>
        <taxon>Myxobolidae</taxon>
        <taxon>Thelohanellus</taxon>
    </lineage>
</organism>
<dbReference type="FunFam" id="3.30.420.40:FF:000058">
    <property type="entry name" value="Putative actin-related protein 5"/>
    <property type="match status" value="1"/>
</dbReference>
<evidence type="ECO:0000256" key="1">
    <source>
        <dbReference type="ARBA" id="ARBA00006752"/>
    </source>
</evidence>
<gene>
    <name evidence="3" type="ORF">RF11_12342</name>
</gene>
<comment type="caution">
    <text evidence="3">The sequence shown here is derived from an EMBL/GenBank/DDBJ whole genome shotgun (WGS) entry which is preliminary data.</text>
</comment>
<protein>
    <submittedName>
        <fullName evidence="3">Actin, adductor muscle</fullName>
    </submittedName>
</protein>
<comment type="similarity">
    <text evidence="1 2">Belongs to the actin family.</text>
</comment>
<dbReference type="OrthoDB" id="5132116at2759"/>